<evidence type="ECO:0000313" key="5">
    <source>
        <dbReference type="EMBL" id="NJB76306.1"/>
    </source>
</evidence>
<dbReference type="InterPro" id="IPR028082">
    <property type="entry name" value="Peripla_BP_I"/>
</dbReference>
<evidence type="ECO:0000256" key="3">
    <source>
        <dbReference type="ARBA" id="ARBA00023163"/>
    </source>
</evidence>
<sequence length="361" mass="38812">MPRVRKQNETMSIARLAKHLGLSEGTVSRALNNYPDIAEKTVARVRKAADELGYRPSTTARRLARGVVETIGFVLPARDGHQIDPFLAEILDGLATELALSDWDLLVSAVPDGHDEVEVMDRLIQSGKVGGFVVARTKRHDPRIDFLRTSHIPFVAQGRTENCDDYAWLDIDNEKAFVDAVNYLVGLGHRKIAYLGGDPELNYAWQRRAGYLAATKANGCDIAPGYMHDGITNELAAREAVLEILKLPDHPTAILCVTDAVAIGAIHALAHAGIDVGSEMSVIGFDGLPMGEAIHPGLTTMSQASYQIGREVGRIVVAQANKANSPASVFSQILWEASLTVRGSANPPALKLAANAKGGIS</sequence>
<dbReference type="InterPro" id="IPR046335">
    <property type="entry name" value="LacI/GalR-like_sensor"/>
</dbReference>
<feature type="domain" description="HTH lacI-type" evidence="4">
    <location>
        <begin position="11"/>
        <end position="65"/>
    </location>
</feature>
<dbReference type="Gene3D" id="1.10.260.40">
    <property type="entry name" value="lambda repressor-like DNA-binding domains"/>
    <property type="match status" value="1"/>
</dbReference>
<dbReference type="SUPFAM" id="SSF47413">
    <property type="entry name" value="lambda repressor-like DNA-binding domains"/>
    <property type="match status" value="1"/>
</dbReference>
<dbReference type="Pfam" id="PF00356">
    <property type="entry name" value="LacI"/>
    <property type="match status" value="1"/>
</dbReference>
<dbReference type="SUPFAM" id="SSF53822">
    <property type="entry name" value="Periplasmic binding protein-like I"/>
    <property type="match status" value="1"/>
</dbReference>
<dbReference type="Proteomes" id="UP000556869">
    <property type="component" value="Unassembled WGS sequence"/>
</dbReference>
<accession>A0ABX0X3Y8</accession>
<name>A0ABX0X3Y8_9PROT</name>
<gene>
    <name evidence="5" type="ORF">GGR96_003428</name>
</gene>
<keyword evidence="6" id="KW-1185">Reference proteome</keyword>
<dbReference type="SMART" id="SM00354">
    <property type="entry name" value="HTH_LACI"/>
    <property type="match status" value="1"/>
</dbReference>
<dbReference type="CDD" id="cd01392">
    <property type="entry name" value="HTH_LacI"/>
    <property type="match status" value="1"/>
</dbReference>
<keyword evidence="1" id="KW-0805">Transcription regulation</keyword>
<proteinExistence type="predicted"/>
<dbReference type="InterPro" id="IPR010982">
    <property type="entry name" value="Lambda_DNA-bd_dom_sf"/>
</dbReference>
<dbReference type="PANTHER" id="PTHR30146">
    <property type="entry name" value="LACI-RELATED TRANSCRIPTIONAL REPRESSOR"/>
    <property type="match status" value="1"/>
</dbReference>
<keyword evidence="2" id="KW-0238">DNA-binding</keyword>
<reference evidence="5 6" key="1">
    <citation type="submission" date="2020-03" db="EMBL/GenBank/DDBJ databases">
        <title>Genomic Encyclopedia of Type Strains, Phase IV (KMG-IV): sequencing the most valuable type-strain genomes for metagenomic binning, comparative biology and taxonomic classification.</title>
        <authorList>
            <person name="Goeker M."/>
        </authorList>
    </citation>
    <scope>NUCLEOTIDE SEQUENCE [LARGE SCALE GENOMIC DNA]</scope>
    <source>
        <strain evidence="5 6">DSM 18888</strain>
    </source>
</reference>
<dbReference type="CDD" id="cd20010">
    <property type="entry name" value="PBP1_AglR-like"/>
    <property type="match status" value="1"/>
</dbReference>
<evidence type="ECO:0000259" key="4">
    <source>
        <dbReference type="PROSITE" id="PS50932"/>
    </source>
</evidence>
<dbReference type="Pfam" id="PF13377">
    <property type="entry name" value="Peripla_BP_3"/>
    <property type="match status" value="1"/>
</dbReference>
<dbReference type="Gene3D" id="3.40.50.2300">
    <property type="match status" value="2"/>
</dbReference>
<dbReference type="RefSeq" id="WP_157097738.1">
    <property type="nucleotide sequence ID" value="NZ_BAAAEQ010000003.1"/>
</dbReference>
<dbReference type="EMBL" id="JAATJD010000003">
    <property type="protein sequence ID" value="NJB76306.1"/>
    <property type="molecule type" value="Genomic_DNA"/>
</dbReference>
<evidence type="ECO:0000256" key="1">
    <source>
        <dbReference type="ARBA" id="ARBA00023015"/>
    </source>
</evidence>
<evidence type="ECO:0000313" key="6">
    <source>
        <dbReference type="Proteomes" id="UP000556869"/>
    </source>
</evidence>
<comment type="caution">
    <text evidence="5">The sequence shown here is derived from an EMBL/GenBank/DDBJ whole genome shotgun (WGS) entry which is preliminary data.</text>
</comment>
<protein>
    <submittedName>
        <fullName evidence="5">LacI family transcriptional regulator</fullName>
    </submittedName>
</protein>
<dbReference type="PANTHER" id="PTHR30146:SF109">
    <property type="entry name" value="HTH-TYPE TRANSCRIPTIONAL REGULATOR GALS"/>
    <property type="match status" value="1"/>
</dbReference>
<dbReference type="PROSITE" id="PS50932">
    <property type="entry name" value="HTH_LACI_2"/>
    <property type="match status" value="1"/>
</dbReference>
<keyword evidence="3" id="KW-0804">Transcription</keyword>
<organism evidence="5 6">
    <name type="scientific">Thalassospira tepidiphila</name>
    <dbReference type="NCBI Taxonomy" id="393657"/>
    <lineage>
        <taxon>Bacteria</taxon>
        <taxon>Pseudomonadati</taxon>
        <taxon>Pseudomonadota</taxon>
        <taxon>Alphaproteobacteria</taxon>
        <taxon>Rhodospirillales</taxon>
        <taxon>Thalassospiraceae</taxon>
        <taxon>Thalassospira</taxon>
    </lineage>
</organism>
<dbReference type="InterPro" id="IPR000843">
    <property type="entry name" value="HTH_LacI"/>
</dbReference>
<evidence type="ECO:0000256" key="2">
    <source>
        <dbReference type="ARBA" id="ARBA00023125"/>
    </source>
</evidence>